<dbReference type="InterPro" id="IPR038354">
    <property type="entry name" value="VKOR_sf"/>
</dbReference>
<dbReference type="RefSeq" id="WP_246012390.1">
    <property type="nucleotide sequence ID" value="NZ_CP037954.1"/>
</dbReference>
<dbReference type="Gene3D" id="1.20.1440.130">
    <property type="entry name" value="VKOR domain"/>
    <property type="match status" value="1"/>
</dbReference>
<dbReference type="GO" id="GO:0016491">
    <property type="term" value="F:oxidoreductase activity"/>
    <property type="evidence" value="ECO:0007669"/>
    <property type="project" value="UniProtKB-KW"/>
</dbReference>
<keyword evidence="9" id="KW-0676">Redox-active center</keyword>
<comment type="subcellular location">
    <subcellularLocation>
        <location evidence="1">Membrane</location>
        <topology evidence="1">Multi-pass membrane protein</topology>
    </subcellularLocation>
</comment>
<evidence type="ECO:0000256" key="5">
    <source>
        <dbReference type="ARBA" id="ARBA00022989"/>
    </source>
</evidence>
<dbReference type="Gene3D" id="3.40.30.10">
    <property type="entry name" value="Glutaredoxin"/>
    <property type="match status" value="1"/>
</dbReference>
<evidence type="ECO:0000313" key="13">
    <source>
        <dbReference type="Proteomes" id="UP000294419"/>
    </source>
</evidence>
<evidence type="ECO:0000256" key="9">
    <source>
        <dbReference type="ARBA" id="ARBA00023284"/>
    </source>
</evidence>
<keyword evidence="6" id="KW-0560">Oxidoreductase</keyword>
<dbReference type="InterPro" id="IPR012336">
    <property type="entry name" value="Thioredoxin-like_fold"/>
</dbReference>
<dbReference type="GO" id="GO:0016020">
    <property type="term" value="C:membrane"/>
    <property type="evidence" value="ECO:0007669"/>
    <property type="project" value="UniProtKB-SubCell"/>
</dbReference>
<dbReference type="EMBL" id="CP037954">
    <property type="protein sequence ID" value="QBO59563.1"/>
    <property type="molecule type" value="Genomic_DNA"/>
</dbReference>
<feature type="transmembrane region" description="Helical" evidence="10">
    <location>
        <begin position="261"/>
        <end position="280"/>
    </location>
</feature>
<feature type="transmembrane region" description="Helical" evidence="10">
    <location>
        <begin position="231"/>
        <end position="249"/>
    </location>
</feature>
<evidence type="ECO:0000256" key="6">
    <source>
        <dbReference type="ARBA" id="ARBA00023002"/>
    </source>
</evidence>
<evidence type="ECO:0000256" key="1">
    <source>
        <dbReference type="ARBA" id="ARBA00004141"/>
    </source>
</evidence>
<sequence>MNNTMNLEKLLDRFKLDKQEFFFQLQSHPNYPSVLAFSDTLNFLNVKNDVYEIEKEYWRELPDEFITIYKSHFSLIKKEKKSYNVYSDEVVNILEKDLLEHSQNLVILFEQNKTPNYLPKKSIKYTFFFFILLVLYVIYNFLQKNWVGFTFNIVSVIGLYISSEIFSEKFGKISTTLNSICGHTANKTNSSCNKIINSDSINIFGLKLSDFSLIYFVTIVILGLLLPNTSVLLQITSWVTVVAIFYSLYIQILVERSICKICLFIISLLIFQIILSRFFVAVPISSLAILASLLIFTVVFIGTIYINELLKKNDSLGKSNLKNLKFKRNYDVFKRELTEQKRIPFKNSTGGFFVGNPDAKLHISIVSNPYCGFCKEAHIILEKLLANYPDDISAQIRFNYFPENESEKSQRLMETLYSSYSNKGAEEFLNALHYWFKNKNEEAFFEKYKNLDTLNMKDIINSSLENKKFGLNFTPNIILNGYPFSDKYDREDLFYFIDELLDDEQVVNG</sequence>
<dbReference type="InterPro" id="IPR036249">
    <property type="entry name" value="Thioredoxin-like_sf"/>
</dbReference>
<reference evidence="12 13" key="1">
    <citation type="submission" date="2019-03" db="EMBL/GenBank/DDBJ databases">
        <authorList>
            <person name="Kim H."/>
            <person name="Yu S.-M."/>
        </authorList>
    </citation>
    <scope>NUCLEOTIDE SEQUENCE [LARGE SCALE GENOMIC DNA]</scope>
    <source>
        <strain evidence="12 13">NBC122</strain>
    </source>
</reference>
<evidence type="ECO:0000256" key="7">
    <source>
        <dbReference type="ARBA" id="ARBA00023136"/>
    </source>
</evidence>
<dbReference type="Pfam" id="PF13462">
    <property type="entry name" value="Thioredoxin_4"/>
    <property type="match status" value="1"/>
</dbReference>
<dbReference type="KEGG" id="csal:NBC122_02762"/>
<evidence type="ECO:0000256" key="4">
    <source>
        <dbReference type="ARBA" id="ARBA00022719"/>
    </source>
</evidence>
<evidence type="ECO:0000313" key="12">
    <source>
        <dbReference type="EMBL" id="QBO59563.1"/>
    </source>
</evidence>
<name>A0A4P6ZIJ3_9FLAO</name>
<feature type="transmembrane region" description="Helical" evidence="10">
    <location>
        <begin position="204"/>
        <end position="225"/>
    </location>
</feature>
<feature type="transmembrane region" description="Helical" evidence="10">
    <location>
        <begin position="122"/>
        <end position="139"/>
    </location>
</feature>
<feature type="transmembrane region" description="Helical" evidence="10">
    <location>
        <begin position="145"/>
        <end position="162"/>
    </location>
</feature>
<keyword evidence="8" id="KW-1015">Disulfide bond</keyword>
<dbReference type="SUPFAM" id="SSF52833">
    <property type="entry name" value="Thioredoxin-like"/>
    <property type="match status" value="1"/>
</dbReference>
<comment type="similarity">
    <text evidence="2">Belongs to the VKOR family.</text>
</comment>
<dbReference type="AlphaFoldDB" id="A0A4P6ZIJ3"/>
<dbReference type="Pfam" id="PF07884">
    <property type="entry name" value="VKOR"/>
    <property type="match status" value="1"/>
</dbReference>
<keyword evidence="4" id="KW-0874">Quinone</keyword>
<evidence type="ECO:0000259" key="11">
    <source>
        <dbReference type="SMART" id="SM00756"/>
    </source>
</evidence>
<keyword evidence="13" id="KW-1185">Reference proteome</keyword>
<evidence type="ECO:0000256" key="2">
    <source>
        <dbReference type="ARBA" id="ARBA00006214"/>
    </source>
</evidence>
<feature type="domain" description="Vitamin K epoxide reductase" evidence="11">
    <location>
        <begin position="144"/>
        <end position="278"/>
    </location>
</feature>
<dbReference type="CDD" id="cd12921">
    <property type="entry name" value="VKOR_4"/>
    <property type="match status" value="1"/>
</dbReference>
<dbReference type="GO" id="GO:0048038">
    <property type="term" value="F:quinone binding"/>
    <property type="evidence" value="ECO:0007669"/>
    <property type="project" value="UniProtKB-KW"/>
</dbReference>
<evidence type="ECO:0000256" key="10">
    <source>
        <dbReference type="SAM" id="Phobius"/>
    </source>
</evidence>
<dbReference type="SMART" id="SM00756">
    <property type="entry name" value="VKc"/>
    <property type="match status" value="1"/>
</dbReference>
<dbReference type="Proteomes" id="UP000294419">
    <property type="component" value="Chromosome"/>
</dbReference>
<protein>
    <recommendedName>
        <fullName evidence="11">Vitamin K epoxide reductase domain-containing protein</fullName>
    </recommendedName>
</protein>
<accession>A0A4P6ZIJ3</accession>
<keyword evidence="3 10" id="KW-0812">Transmembrane</keyword>
<proteinExistence type="inferred from homology"/>
<feature type="transmembrane region" description="Helical" evidence="10">
    <location>
        <begin position="286"/>
        <end position="306"/>
    </location>
</feature>
<organism evidence="12 13">
    <name type="scientific">Chryseobacterium salivictor</name>
    <dbReference type="NCBI Taxonomy" id="2547600"/>
    <lineage>
        <taxon>Bacteria</taxon>
        <taxon>Pseudomonadati</taxon>
        <taxon>Bacteroidota</taxon>
        <taxon>Flavobacteriia</taxon>
        <taxon>Flavobacteriales</taxon>
        <taxon>Weeksellaceae</taxon>
        <taxon>Chryseobacterium group</taxon>
        <taxon>Chryseobacterium</taxon>
    </lineage>
</organism>
<dbReference type="CDD" id="cd02972">
    <property type="entry name" value="DsbA_family"/>
    <property type="match status" value="1"/>
</dbReference>
<evidence type="ECO:0000256" key="3">
    <source>
        <dbReference type="ARBA" id="ARBA00022692"/>
    </source>
</evidence>
<dbReference type="InterPro" id="IPR012932">
    <property type="entry name" value="VKOR"/>
</dbReference>
<keyword evidence="7 10" id="KW-0472">Membrane</keyword>
<gene>
    <name evidence="12" type="ORF">NBC122_02762</name>
</gene>
<evidence type="ECO:0000256" key="8">
    <source>
        <dbReference type="ARBA" id="ARBA00023157"/>
    </source>
</evidence>
<keyword evidence="5 10" id="KW-1133">Transmembrane helix</keyword>